<dbReference type="STRING" id="471704.A0A195DJL0"/>
<name>A0A195DJL0_9HYME</name>
<sequence length="203" mass="23434">IKIQHNKQENVVKRKMEEAFVVNKRFKGALEMQEKAMQRQEKKVNSEEEIKTWIAQEMEVLMTTVEPNYSLEKLMQDRASLIYQLEQLKKNNDPDEKKLAIVTEFIESRNIQIADLQQKILEACSYPLYNIHYSEKRKRKAQTNGSSCAHTATYYACMYIYTHGVIHCGGIDNLEKATLGARSVTTLTESAEVYLVSSGDDWS</sequence>
<evidence type="ECO:0000256" key="1">
    <source>
        <dbReference type="SAM" id="Coils"/>
    </source>
</evidence>
<gene>
    <name evidence="2" type="ORF">ALC57_14723</name>
</gene>
<feature type="non-terminal residue" evidence="2">
    <location>
        <position position="1"/>
    </location>
</feature>
<keyword evidence="3" id="KW-1185">Reference proteome</keyword>
<organism evidence="2 3">
    <name type="scientific">Trachymyrmex cornetzi</name>
    <dbReference type="NCBI Taxonomy" id="471704"/>
    <lineage>
        <taxon>Eukaryota</taxon>
        <taxon>Metazoa</taxon>
        <taxon>Ecdysozoa</taxon>
        <taxon>Arthropoda</taxon>
        <taxon>Hexapoda</taxon>
        <taxon>Insecta</taxon>
        <taxon>Pterygota</taxon>
        <taxon>Neoptera</taxon>
        <taxon>Endopterygota</taxon>
        <taxon>Hymenoptera</taxon>
        <taxon>Apocrita</taxon>
        <taxon>Aculeata</taxon>
        <taxon>Formicoidea</taxon>
        <taxon>Formicidae</taxon>
        <taxon>Myrmicinae</taxon>
        <taxon>Trachymyrmex</taxon>
    </lineage>
</organism>
<evidence type="ECO:0000313" key="2">
    <source>
        <dbReference type="EMBL" id="KYN13041.1"/>
    </source>
</evidence>
<reference evidence="2 3" key="1">
    <citation type="submission" date="2015-09" db="EMBL/GenBank/DDBJ databases">
        <title>Trachymyrmex cornetzi WGS genome.</title>
        <authorList>
            <person name="Nygaard S."/>
            <person name="Hu H."/>
            <person name="Boomsma J."/>
            <person name="Zhang G."/>
        </authorList>
    </citation>
    <scope>NUCLEOTIDE SEQUENCE [LARGE SCALE GENOMIC DNA]</scope>
    <source>
        <strain evidence="2">Tcor2-1</strain>
        <tissue evidence="2">Whole body</tissue>
    </source>
</reference>
<protein>
    <submittedName>
        <fullName evidence="2">Chromosome-associated kinesin KIF4</fullName>
    </submittedName>
</protein>
<accession>A0A195DJL0</accession>
<dbReference type="AlphaFoldDB" id="A0A195DJL0"/>
<dbReference type="Proteomes" id="UP000078492">
    <property type="component" value="Unassembled WGS sequence"/>
</dbReference>
<dbReference type="EMBL" id="KQ980794">
    <property type="protein sequence ID" value="KYN13041.1"/>
    <property type="molecule type" value="Genomic_DNA"/>
</dbReference>
<feature type="coiled-coil region" evidence="1">
    <location>
        <begin position="23"/>
        <end position="91"/>
    </location>
</feature>
<evidence type="ECO:0000313" key="3">
    <source>
        <dbReference type="Proteomes" id="UP000078492"/>
    </source>
</evidence>
<keyword evidence="1" id="KW-0175">Coiled coil</keyword>
<proteinExistence type="predicted"/>